<evidence type="ECO:0000313" key="3">
    <source>
        <dbReference type="EMBL" id="WWC59739.1"/>
    </source>
</evidence>
<accession>A0A1A6ABC3</accession>
<feature type="compositionally biased region" description="Low complexity" evidence="1">
    <location>
        <begin position="120"/>
        <end position="142"/>
    </location>
</feature>
<organism evidence="2">
    <name type="scientific">Kwoniella dejecticola CBS 10117</name>
    <dbReference type="NCBI Taxonomy" id="1296121"/>
    <lineage>
        <taxon>Eukaryota</taxon>
        <taxon>Fungi</taxon>
        <taxon>Dikarya</taxon>
        <taxon>Basidiomycota</taxon>
        <taxon>Agaricomycotina</taxon>
        <taxon>Tremellomycetes</taxon>
        <taxon>Tremellales</taxon>
        <taxon>Cryptococcaceae</taxon>
        <taxon>Kwoniella</taxon>
    </lineage>
</organism>
<name>A0A1A6ABC3_9TREE</name>
<dbReference type="EMBL" id="CP144531">
    <property type="protein sequence ID" value="WWC59739.1"/>
    <property type="molecule type" value="Genomic_DNA"/>
</dbReference>
<dbReference type="VEuPathDB" id="FungiDB:I303_01559"/>
<evidence type="ECO:0000256" key="1">
    <source>
        <dbReference type="SAM" id="MobiDB-lite"/>
    </source>
</evidence>
<dbReference type="AlphaFoldDB" id="A0A1A6ABC3"/>
<reference evidence="2" key="1">
    <citation type="submission" date="2013-07" db="EMBL/GenBank/DDBJ databases">
        <title>The Genome Sequence of Cryptococcus dejecticola CBS10117.</title>
        <authorList>
            <consortium name="The Broad Institute Genome Sequencing Platform"/>
            <person name="Cuomo C."/>
            <person name="Litvintseva A."/>
            <person name="Chen Y."/>
            <person name="Heitman J."/>
            <person name="Sun S."/>
            <person name="Springer D."/>
            <person name="Dromer F."/>
            <person name="Young S.K."/>
            <person name="Zeng Q."/>
            <person name="Gargeya S."/>
            <person name="Fitzgerald M."/>
            <person name="Abouelleil A."/>
            <person name="Alvarado L."/>
            <person name="Berlin A.M."/>
            <person name="Chapman S.B."/>
            <person name="Dewar J."/>
            <person name="Goldberg J."/>
            <person name="Griggs A."/>
            <person name="Gujja S."/>
            <person name="Hansen M."/>
            <person name="Howarth C."/>
            <person name="Imamovic A."/>
            <person name="Larimer J."/>
            <person name="McCowan C."/>
            <person name="Murphy C."/>
            <person name="Pearson M."/>
            <person name="Priest M."/>
            <person name="Roberts A."/>
            <person name="Saif S."/>
            <person name="Shea T."/>
            <person name="Sykes S."/>
            <person name="Wortman J."/>
            <person name="Nusbaum C."/>
            <person name="Birren B."/>
        </authorList>
    </citation>
    <scope>NUCLEOTIDE SEQUENCE [LARGE SCALE GENOMIC DNA]</scope>
    <source>
        <strain evidence="2">CBS 10117</strain>
    </source>
</reference>
<protein>
    <submittedName>
        <fullName evidence="2">Uncharacterized protein</fullName>
    </submittedName>
</protein>
<proteinExistence type="predicted"/>
<sequence length="386" mass="42922">MAGSSSDRTLNDIQDLNSPLSFDRFPSDILHLLYLAFDDLPQSALRNLIQCSWEMHDRFAPILYDYINMDKRNTRSLLAGLEPLNKRKGRNKLDLLAHTRHLTITDLPAAEHLSRALTKLSPTLPSRSPPSSASPSTSTSTSVRRLAPHTPTAPFSALYTLHLTGKAIMGLADIYNASSWGSSSSNIASQPILRALRHHIRPQEVVLDYPDCILSVHMHSCVEEVIAHLCEGWDLDRLVWKNLQRALIGPVPRARKSGYHFKPCNLLPRGGQTHTLETIVTVEHSHDQAPGQGHGCSYHYDQMILTYSAFIEHLQRVPCGGDIPKGDENDTGIGIGLEMRGLRCISVGEWRSVVETVYHRMGKSKADDKGAIAQWNHARVSLVADD</sequence>
<feature type="region of interest" description="Disordered" evidence="1">
    <location>
        <begin position="120"/>
        <end position="148"/>
    </location>
</feature>
<reference evidence="3" key="3">
    <citation type="submission" date="2024-02" db="EMBL/GenBank/DDBJ databases">
        <title>Comparative genomics of Cryptococcus and Kwoniella reveals pathogenesis evolution and contrasting modes of karyotype evolution via chromosome fusion or intercentromeric recombination.</title>
        <authorList>
            <person name="Coelho M.A."/>
            <person name="David-Palma M."/>
            <person name="Shea T."/>
            <person name="Bowers K."/>
            <person name="McGinley-Smith S."/>
            <person name="Mohammad A.W."/>
            <person name="Gnirke A."/>
            <person name="Yurkov A.M."/>
            <person name="Nowrousian M."/>
            <person name="Sun S."/>
            <person name="Cuomo C.A."/>
            <person name="Heitman J."/>
        </authorList>
    </citation>
    <scope>NUCLEOTIDE SEQUENCE</scope>
    <source>
        <strain evidence="3">CBS 10117</strain>
    </source>
</reference>
<evidence type="ECO:0000313" key="4">
    <source>
        <dbReference type="Proteomes" id="UP000078595"/>
    </source>
</evidence>
<reference evidence="3" key="2">
    <citation type="submission" date="2013-07" db="EMBL/GenBank/DDBJ databases">
        <authorList>
            <consortium name="The Broad Institute Genome Sequencing Platform"/>
            <person name="Cuomo C."/>
            <person name="Litvintseva A."/>
            <person name="Chen Y."/>
            <person name="Heitman J."/>
            <person name="Sun S."/>
            <person name="Springer D."/>
            <person name="Dromer F."/>
            <person name="Young S.K."/>
            <person name="Zeng Q."/>
            <person name="Gargeya S."/>
            <person name="Fitzgerald M."/>
            <person name="Abouelleil A."/>
            <person name="Alvarado L."/>
            <person name="Berlin A.M."/>
            <person name="Chapman S.B."/>
            <person name="Dewar J."/>
            <person name="Goldberg J."/>
            <person name="Griggs A."/>
            <person name="Gujja S."/>
            <person name="Hansen M."/>
            <person name="Howarth C."/>
            <person name="Imamovic A."/>
            <person name="Larimer J."/>
            <person name="McCowan C."/>
            <person name="Murphy C."/>
            <person name="Pearson M."/>
            <person name="Priest M."/>
            <person name="Roberts A."/>
            <person name="Saif S."/>
            <person name="Shea T."/>
            <person name="Sykes S."/>
            <person name="Wortman J."/>
            <person name="Nusbaum C."/>
            <person name="Birren B."/>
        </authorList>
    </citation>
    <scope>NUCLEOTIDE SEQUENCE</scope>
    <source>
        <strain evidence="3">CBS 10117</strain>
    </source>
</reference>
<dbReference type="RefSeq" id="XP_018265199.1">
    <property type="nucleotide sequence ID" value="XM_018404918.1"/>
</dbReference>
<keyword evidence="4" id="KW-1185">Reference proteome</keyword>
<dbReference type="OrthoDB" id="2563533at2759"/>
<dbReference type="EMBL" id="KI894028">
    <property type="protein sequence ID" value="OBR87357.1"/>
    <property type="molecule type" value="Genomic_DNA"/>
</dbReference>
<gene>
    <name evidence="2" type="ORF">I303_01559</name>
    <name evidence="3" type="ORF">I303_102301</name>
</gene>
<dbReference type="Proteomes" id="UP000078595">
    <property type="component" value="Chromosome 2"/>
</dbReference>
<evidence type="ECO:0000313" key="2">
    <source>
        <dbReference type="EMBL" id="OBR87357.1"/>
    </source>
</evidence>
<dbReference type="GeneID" id="28965258"/>
<dbReference type="KEGG" id="kdj:28965258"/>